<keyword evidence="3" id="KW-1185">Reference proteome</keyword>
<evidence type="ECO:0000313" key="3">
    <source>
        <dbReference type="Proteomes" id="UP001159363"/>
    </source>
</evidence>
<name>A0ABQ9G2H7_9NEOP</name>
<sequence>MLSEGNGQYCQQAADISGFTGSGSYWKAGTVRWKRHSFRCLLFLPEEALPVLRRRYLPKQLPRPPGGGRDLYDGPPLNLVRAPTPTRPRDEIQFRLAITGMMYFRRKLDGWAAFGSTRTNSAIFGSTQVVLRSRRLRVSKYTETNMRGWLARVAEGFLLAELPTGASKTRRVQQPACVPTGDSSHGLQDRGRLSSRGRQTNPAPHWYSRHAWMRRGGRHTNPRRRLPIDVQRIAVTSSRVKQIQTCDVRATTFYRTGNGVAPENVTFREYSVSIVEADVYKCVLMCVCVLSAGAELDCRQWVAVCGLLVVAAALGVGVGVPLALELRSSRLLEARLQVVRRILREVPLVDGSVPIHSTTFYAYTTPLTNIAKFSLPQTKPFLRSCFLCNKTFTTTGSACISNSACIWNTAADSTCGWLFKQLLVSPQDCATRDCETRGLIISPVSFEMQVNPKVDMKDVLSHVRIPSILFYLVELIRNTACVDCPSTGNSSRLGVAVAERLARPPPNQGEPGSIPGRVTGFSHVGAVPDDAAGRRDLPFPPPLHSGAAPYSPESPAAALKTSLLRVVQISSLVHSSRLIICLGKSSFEQDIPRYLLSVIGWFGKRMNKVIRPMAMLILHFVEQYTNCIQVNLMQGFQMCPFELPITAMLSIVALWNRLPHKVNRVRFPAGSLPDMWESWRTMPLMGGFSRGPPASPALVFCRCSIHFTLIGSQDLDLVFKPGRRVPTSKVSTYEIPSNQVNIKVQQPTRPQWGWGAEGQLPERAVRRERIATRYRAKLSVARSAASCAKAKRVRFPVGSLPDSRTCQRGFLGHLLFLPPSLHSGRCSIDRDRKISRVQIVFQLIGKLWFVVVCNKVSLVRRERLESGVRLASSGHVTELHQQTTNITCQIYVDTANKLMNECDAKGSALVDVHRNPFGNALIPGFKCCNNIIVRYALYLSCNRWTTRYVLDNVGINCSRQRGVGNSTNQISHKQDWALMPFCVQHKSQTSFSGQHKLLVGIGKFREFSDLYARLLSHMHTEASAGCSLAVVSHLAVMGFARCYLANLLLAQRRAGASAPINEQFTTVRTNHAQLIPKGLGFSSMQQPMEKRRRLRDAVSCCVKRTSLNPLPSQRRVCRPPWLKRFRDTNPLAIPADGGRVR</sequence>
<feature type="region of interest" description="Disordered" evidence="1">
    <location>
        <begin position="60"/>
        <end position="84"/>
    </location>
</feature>
<feature type="region of interest" description="Disordered" evidence="1">
    <location>
        <begin position="170"/>
        <end position="201"/>
    </location>
</feature>
<accession>A0ABQ9G2H7</accession>
<dbReference type="Proteomes" id="UP001159363">
    <property type="component" value="Chromosome 15"/>
</dbReference>
<evidence type="ECO:0000313" key="2">
    <source>
        <dbReference type="EMBL" id="KAJ8866685.1"/>
    </source>
</evidence>
<proteinExistence type="predicted"/>
<organism evidence="2 3">
    <name type="scientific">Dryococelus australis</name>
    <dbReference type="NCBI Taxonomy" id="614101"/>
    <lineage>
        <taxon>Eukaryota</taxon>
        <taxon>Metazoa</taxon>
        <taxon>Ecdysozoa</taxon>
        <taxon>Arthropoda</taxon>
        <taxon>Hexapoda</taxon>
        <taxon>Insecta</taxon>
        <taxon>Pterygota</taxon>
        <taxon>Neoptera</taxon>
        <taxon>Polyneoptera</taxon>
        <taxon>Phasmatodea</taxon>
        <taxon>Verophasmatodea</taxon>
        <taxon>Anareolatae</taxon>
        <taxon>Phasmatidae</taxon>
        <taxon>Eurycanthinae</taxon>
        <taxon>Dryococelus</taxon>
    </lineage>
</organism>
<protein>
    <submittedName>
        <fullName evidence="2">Uncharacterized protein</fullName>
    </submittedName>
</protein>
<gene>
    <name evidence="2" type="ORF">PR048_032546</name>
</gene>
<reference evidence="2 3" key="1">
    <citation type="submission" date="2023-02" db="EMBL/GenBank/DDBJ databases">
        <title>LHISI_Scaffold_Assembly.</title>
        <authorList>
            <person name="Stuart O.P."/>
            <person name="Cleave R."/>
            <person name="Magrath M.J.L."/>
            <person name="Mikheyev A.S."/>
        </authorList>
    </citation>
    <scope>NUCLEOTIDE SEQUENCE [LARGE SCALE GENOMIC DNA]</scope>
    <source>
        <strain evidence="2">Daus_M_001</strain>
        <tissue evidence="2">Leg muscle</tissue>
    </source>
</reference>
<evidence type="ECO:0000256" key="1">
    <source>
        <dbReference type="SAM" id="MobiDB-lite"/>
    </source>
</evidence>
<dbReference type="EMBL" id="JARBHB010000016">
    <property type="protein sequence ID" value="KAJ8866685.1"/>
    <property type="molecule type" value="Genomic_DNA"/>
</dbReference>
<comment type="caution">
    <text evidence="2">The sequence shown here is derived from an EMBL/GenBank/DDBJ whole genome shotgun (WGS) entry which is preliminary data.</text>
</comment>